<dbReference type="GO" id="GO:0005634">
    <property type="term" value="C:nucleus"/>
    <property type="evidence" value="ECO:0007669"/>
    <property type="project" value="UniProtKB-SubCell"/>
</dbReference>
<dbReference type="InterPro" id="IPR009057">
    <property type="entry name" value="Homeodomain-like_sf"/>
</dbReference>
<accession>A0A1S8X1V1</accession>
<evidence type="ECO:0000256" key="5">
    <source>
        <dbReference type="ARBA" id="ARBA00023242"/>
    </source>
</evidence>
<dbReference type="PANTHER" id="PTHR24338">
    <property type="entry name" value="HOMEOBOX PROTEIN MSX"/>
    <property type="match status" value="1"/>
</dbReference>
<dbReference type="PROSITE" id="PS50071">
    <property type="entry name" value="HOMEOBOX_2"/>
    <property type="match status" value="1"/>
</dbReference>
<dbReference type="PROSITE" id="PS00027">
    <property type="entry name" value="HOMEOBOX_1"/>
    <property type="match status" value="1"/>
</dbReference>
<keyword evidence="11" id="KW-1185">Reference proteome</keyword>
<dbReference type="SUPFAM" id="SSF46689">
    <property type="entry name" value="Homeodomain-like"/>
    <property type="match status" value="1"/>
</dbReference>
<sequence>MSERQEKTSLLFSIESLLESSDKDNVVHASRGLRRLSDVELPTQTPSLQTSREEVLQTSVKDDKLVALCGEMLHSPCLENWTSMLQNRLDVMAALFGKPPVHFSINQDFTNDHVNHGSPNLSTPEHTSHFAINNWFTHTAKYERAEFSNSLTLTETQVKIWFQNRRAKAKRIQGLESGTSERDVITQLSTVNGDSELSMEASIKSNSPSRSECASHSPFGNAKVFTEVDKKSETEKPSACLGNSSVSDHDLLFGAYCDEPPACKRTLKHIPHIYPRKNNNLIQYPSETKISDLCTSNKHQLTGYREKPTQVLFYPSNETFVAGAQHQGTVGVTAITSDSEQRRERLSNPFDMDY</sequence>
<evidence type="ECO:0000259" key="9">
    <source>
        <dbReference type="PROSITE" id="PS50071"/>
    </source>
</evidence>
<keyword evidence="4 7" id="KW-0371">Homeobox</keyword>
<evidence type="ECO:0000256" key="6">
    <source>
        <dbReference type="ARBA" id="ARBA00038425"/>
    </source>
</evidence>
<keyword evidence="5 7" id="KW-0539">Nucleus</keyword>
<dbReference type="GO" id="GO:0000977">
    <property type="term" value="F:RNA polymerase II transcription regulatory region sequence-specific DNA binding"/>
    <property type="evidence" value="ECO:0007669"/>
    <property type="project" value="TreeGrafter"/>
</dbReference>
<dbReference type="InterPro" id="IPR001356">
    <property type="entry name" value="HD"/>
</dbReference>
<evidence type="ECO:0000256" key="7">
    <source>
        <dbReference type="PROSITE-ProRule" id="PRU00108"/>
    </source>
</evidence>
<comment type="similarity">
    <text evidence="6">Belongs to the Msh homeobox family.</text>
</comment>
<name>A0A1S8X1V1_OPIVI</name>
<feature type="DNA-binding region" description="Homeobox" evidence="7">
    <location>
        <begin position="145"/>
        <end position="173"/>
    </location>
</feature>
<evidence type="ECO:0000313" key="10">
    <source>
        <dbReference type="EMBL" id="OON20473.1"/>
    </source>
</evidence>
<feature type="domain" description="Homeobox" evidence="9">
    <location>
        <begin position="143"/>
        <end position="172"/>
    </location>
</feature>
<comment type="subcellular location">
    <subcellularLocation>
        <location evidence="1 7 8">Nucleus</location>
    </subcellularLocation>
</comment>
<dbReference type="Pfam" id="PF00046">
    <property type="entry name" value="Homeodomain"/>
    <property type="match status" value="1"/>
</dbReference>
<dbReference type="InterPro" id="IPR017970">
    <property type="entry name" value="Homeobox_CS"/>
</dbReference>
<reference evidence="10 11" key="1">
    <citation type="submission" date="2015-03" db="EMBL/GenBank/DDBJ databases">
        <title>Draft genome of the nematode, Opisthorchis viverrini.</title>
        <authorList>
            <person name="Mitreva M."/>
        </authorList>
    </citation>
    <scope>NUCLEOTIDE SEQUENCE [LARGE SCALE GENOMIC DNA]</scope>
    <source>
        <strain evidence="10">Khon Kaen</strain>
    </source>
</reference>
<dbReference type="EMBL" id="KV892616">
    <property type="protein sequence ID" value="OON20473.1"/>
    <property type="molecule type" value="Genomic_DNA"/>
</dbReference>
<protein>
    <submittedName>
        <fullName evidence="10">Homeobox domain protein</fullName>
    </submittedName>
</protein>
<dbReference type="AlphaFoldDB" id="A0A1S8X1V1"/>
<feature type="non-terminal residue" evidence="10">
    <location>
        <position position="354"/>
    </location>
</feature>
<proteinExistence type="inferred from homology"/>
<gene>
    <name evidence="10" type="ORF">X801_03645</name>
</gene>
<dbReference type="Gene3D" id="1.10.10.60">
    <property type="entry name" value="Homeodomain-like"/>
    <property type="match status" value="1"/>
</dbReference>
<keyword evidence="2" id="KW-0217">Developmental protein</keyword>
<keyword evidence="3 7" id="KW-0238">DNA-binding</keyword>
<dbReference type="InterPro" id="IPR050674">
    <property type="entry name" value="Msh_Homeobox_Regulators"/>
</dbReference>
<evidence type="ECO:0000256" key="3">
    <source>
        <dbReference type="ARBA" id="ARBA00023125"/>
    </source>
</evidence>
<evidence type="ECO:0000256" key="4">
    <source>
        <dbReference type="ARBA" id="ARBA00023155"/>
    </source>
</evidence>
<evidence type="ECO:0000256" key="8">
    <source>
        <dbReference type="RuleBase" id="RU000682"/>
    </source>
</evidence>
<evidence type="ECO:0000256" key="2">
    <source>
        <dbReference type="ARBA" id="ARBA00022473"/>
    </source>
</evidence>
<evidence type="ECO:0000313" key="11">
    <source>
        <dbReference type="Proteomes" id="UP000243686"/>
    </source>
</evidence>
<evidence type="ECO:0000256" key="1">
    <source>
        <dbReference type="ARBA" id="ARBA00004123"/>
    </source>
</evidence>
<dbReference type="PANTHER" id="PTHR24338:SF10">
    <property type="entry name" value="HOMEOBOX PROTEIN MSX-2"/>
    <property type="match status" value="1"/>
</dbReference>
<dbReference type="Proteomes" id="UP000243686">
    <property type="component" value="Unassembled WGS sequence"/>
</dbReference>
<dbReference type="CDD" id="cd00086">
    <property type="entry name" value="homeodomain"/>
    <property type="match status" value="1"/>
</dbReference>
<dbReference type="SMART" id="SM00389">
    <property type="entry name" value="HOX"/>
    <property type="match status" value="1"/>
</dbReference>
<dbReference type="GO" id="GO:0000981">
    <property type="term" value="F:DNA-binding transcription factor activity, RNA polymerase II-specific"/>
    <property type="evidence" value="ECO:0007669"/>
    <property type="project" value="InterPro"/>
</dbReference>
<dbReference type="GO" id="GO:0048598">
    <property type="term" value="P:embryonic morphogenesis"/>
    <property type="evidence" value="ECO:0007669"/>
    <property type="project" value="TreeGrafter"/>
</dbReference>
<organism evidence="10 11">
    <name type="scientific">Opisthorchis viverrini</name>
    <name type="common">Southeast Asian liver fluke</name>
    <dbReference type="NCBI Taxonomy" id="6198"/>
    <lineage>
        <taxon>Eukaryota</taxon>
        <taxon>Metazoa</taxon>
        <taxon>Spiralia</taxon>
        <taxon>Lophotrochozoa</taxon>
        <taxon>Platyhelminthes</taxon>
        <taxon>Trematoda</taxon>
        <taxon>Digenea</taxon>
        <taxon>Opisthorchiida</taxon>
        <taxon>Opisthorchiata</taxon>
        <taxon>Opisthorchiidae</taxon>
        <taxon>Opisthorchis</taxon>
    </lineage>
</organism>